<dbReference type="EMBL" id="SJPN01000003">
    <property type="protein sequence ID" value="TWU04834.1"/>
    <property type="molecule type" value="Genomic_DNA"/>
</dbReference>
<name>A0A5C6B307_9BACT</name>
<proteinExistence type="predicted"/>
<keyword evidence="3" id="KW-1185">Reference proteome</keyword>
<sequence length="89" mass="9787" precursor="true">MIVIASTIGAVSLRPQSLLQQAPAMPLDPRLQKLFFLGDLVVYQYPGSAKKWVRLGDAFGQTMLVLHNESSATRNPASKQVNPRKGNRP</sequence>
<evidence type="ECO:0000256" key="1">
    <source>
        <dbReference type="SAM" id="MobiDB-lite"/>
    </source>
</evidence>
<evidence type="ECO:0000313" key="2">
    <source>
        <dbReference type="EMBL" id="TWU04834.1"/>
    </source>
</evidence>
<dbReference type="AlphaFoldDB" id="A0A5C6B307"/>
<gene>
    <name evidence="2" type="ORF">Pla52n_28780</name>
</gene>
<feature type="region of interest" description="Disordered" evidence="1">
    <location>
        <begin position="69"/>
        <end position="89"/>
    </location>
</feature>
<evidence type="ECO:0000313" key="3">
    <source>
        <dbReference type="Proteomes" id="UP000320176"/>
    </source>
</evidence>
<accession>A0A5C6B307</accession>
<dbReference type="Proteomes" id="UP000320176">
    <property type="component" value="Unassembled WGS sequence"/>
</dbReference>
<organism evidence="2 3">
    <name type="scientific">Stieleria varia</name>
    <dbReference type="NCBI Taxonomy" id="2528005"/>
    <lineage>
        <taxon>Bacteria</taxon>
        <taxon>Pseudomonadati</taxon>
        <taxon>Planctomycetota</taxon>
        <taxon>Planctomycetia</taxon>
        <taxon>Pirellulales</taxon>
        <taxon>Pirellulaceae</taxon>
        <taxon>Stieleria</taxon>
    </lineage>
</organism>
<comment type="caution">
    <text evidence="2">The sequence shown here is derived from an EMBL/GenBank/DDBJ whole genome shotgun (WGS) entry which is preliminary data.</text>
</comment>
<reference evidence="2 3" key="1">
    <citation type="submission" date="2019-02" db="EMBL/GenBank/DDBJ databases">
        <title>Deep-cultivation of Planctomycetes and their phenomic and genomic characterization uncovers novel biology.</title>
        <authorList>
            <person name="Wiegand S."/>
            <person name="Jogler M."/>
            <person name="Boedeker C."/>
            <person name="Pinto D."/>
            <person name="Vollmers J."/>
            <person name="Rivas-Marin E."/>
            <person name="Kohn T."/>
            <person name="Peeters S.H."/>
            <person name="Heuer A."/>
            <person name="Rast P."/>
            <person name="Oberbeckmann S."/>
            <person name="Bunk B."/>
            <person name="Jeske O."/>
            <person name="Meyerdierks A."/>
            <person name="Storesund J.E."/>
            <person name="Kallscheuer N."/>
            <person name="Luecker S."/>
            <person name="Lage O.M."/>
            <person name="Pohl T."/>
            <person name="Merkel B.J."/>
            <person name="Hornburger P."/>
            <person name="Mueller R.-W."/>
            <person name="Bruemmer F."/>
            <person name="Labrenz M."/>
            <person name="Spormann A.M."/>
            <person name="Op Den Camp H."/>
            <person name="Overmann J."/>
            <person name="Amann R."/>
            <person name="Jetten M.S.M."/>
            <person name="Mascher T."/>
            <person name="Medema M.H."/>
            <person name="Devos D.P."/>
            <person name="Kaster A.-K."/>
            <person name="Ovreas L."/>
            <person name="Rohde M."/>
            <person name="Galperin M.Y."/>
            <person name="Jogler C."/>
        </authorList>
    </citation>
    <scope>NUCLEOTIDE SEQUENCE [LARGE SCALE GENOMIC DNA]</scope>
    <source>
        <strain evidence="2 3">Pla52n</strain>
    </source>
</reference>
<feature type="compositionally biased region" description="Polar residues" evidence="1">
    <location>
        <begin position="69"/>
        <end position="81"/>
    </location>
</feature>
<protein>
    <submittedName>
        <fullName evidence="2">Uncharacterized protein</fullName>
    </submittedName>
</protein>